<evidence type="ECO:0000256" key="10">
    <source>
        <dbReference type="SAM" id="MobiDB-lite"/>
    </source>
</evidence>
<comment type="subcellular location">
    <subcellularLocation>
        <location evidence="3">Cytoplasm</location>
    </subcellularLocation>
</comment>
<keyword evidence="7" id="KW-0808">Transferase</keyword>
<feature type="compositionally biased region" description="Polar residues" evidence="10">
    <location>
        <begin position="29"/>
        <end position="48"/>
    </location>
</feature>
<evidence type="ECO:0000313" key="14">
    <source>
        <dbReference type="Proteomes" id="UP001287356"/>
    </source>
</evidence>
<dbReference type="GO" id="GO:1990817">
    <property type="term" value="F:poly(A) RNA polymerase activity"/>
    <property type="evidence" value="ECO:0007669"/>
    <property type="project" value="UniProtKB-EC"/>
</dbReference>
<dbReference type="EMBL" id="JAULSN010000006">
    <property type="protein sequence ID" value="KAK3369046.1"/>
    <property type="molecule type" value="Genomic_DNA"/>
</dbReference>
<organism evidence="13 14">
    <name type="scientific">Lasiosphaeria ovina</name>
    <dbReference type="NCBI Taxonomy" id="92902"/>
    <lineage>
        <taxon>Eukaryota</taxon>
        <taxon>Fungi</taxon>
        <taxon>Dikarya</taxon>
        <taxon>Ascomycota</taxon>
        <taxon>Pezizomycotina</taxon>
        <taxon>Sordariomycetes</taxon>
        <taxon>Sordariomycetidae</taxon>
        <taxon>Sordariales</taxon>
        <taxon>Lasiosphaeriaceae</taxon>
        <taxon>Lasiosphaeria</taxon>
    </lineage>
</organism>
<dbReference type="GO" id="GO:0046872">
    <property type="term" value="F:metal ion binding"/>
    <property type="evidence" value="ECO:0007669"/>
    <property type="project" value="UniProtKB-KW"/>
</dbReference>
<keyword evidence="6" id="KW-0963">Cytoplasm</keyword>
<dbReference type="Gene3D" id="3.30.460.10">
    <property type="entry name" value="Beta Polymerase, domain 2"/>
    <property type="match status" value="1"/>
</dbReference>
<feature type="region of interest" description="Disordered" evidence="10">
    <location>
        <begin position="29"/>
        <end position="224"/>
    </location>
</feature>
<evidence type="ECO:0000256" key="4">
    <source>
        <dbReference type="ARBA" id="ARBA00008593"/>
    </source>
</evidence>
<keyword evidence="14" id="KW-1185">Reference proteome</keyword>
<dbReference type="Gene3D" id="1.10.1410.10">
    <property type="match status" value="1"/>
</dbReference>
<evidence type="ECO:0000256" key="9">
    <source>
        <dbReference type="ARBA" id="ARBA00022842"/>
    </source>
</evidence>
<evidence type="ECO:0000256" key="8">
    <source>
        <dbReference type="ARBA" id="ARBA00022723"/>
    </source>
</evidence>
<evidence type="ECO:0000256" key="2">
    <source>
        <dbReference type="ARBA" id="ARBA00001946"/>
    </source>
</evidence>
<dbReference type="AlphaFoldDB" id="A0AAE0K411"/>
<dbReference type="SUPFAM" id="SSF81301">
    <property type="entry name" value="Nucleotidyltransferase"/>
    <property type="match status" value="1"/>
</dbReference>
<feature type="compositionally biased region" description="Basic and acidic residues" evidence="10">
    <location>
        <begin position="382"/>
        <end position="396"/>
    </location>
</feature>
<feature type="compositionally biased region" description="Polar residues" evidence="10">
    <location>
        <begin position="124"/>
        <end position="138"/>
    </location>
</feature>
<dbReference type="PANTHER" id="PTHR12271">
    <property type="entry name" value="POLY A POLYMERASE CID PAP -RELATED"/>
    <property type="match status" value="1"/>
</dbReference>
<feature type="domain" description="PAP-associated" evidence="11">
    <location>
        <begin position="874"/>
        <end position="922"/>
    </location>
</feature>
<comment type="cofactor">
    <cofactor evidence="1">
        <name>Mn(2+)</name>
        <dbReference type="ChEBI" id="CHEBI:29035"/>
    </cofactor>
</comment>
<dbReference type="InterPro" id="IPR054708">
    <property type="entry name" value="MTPAP-like_central"/>
</dbReference>
<dbReference type="Pfam" id="PF03828">
    <property type="entry name" value="PAP_assoc"/>
    <property type="match status" value="1"/>
</dbReference>
<name>A0AAE0K411_9PEZI</name>
<evidence type="ECO:0000256" key="6">
    <source>
        <dbReference type="ARBA" id="ARBA00022490"/>
    </source>
</evidence>
<evidence type="ECO:0000259" key="12">
    <source>
        <dbReference type="Pfam" id="PF22600"/>
    </source>
</evidence>
<dbReference type="GO" id="GO:0005737">
    <property type="term" value="C:cytoplasm"/>
    <property type="evidence" value="ECO:0007669"/>
    <property type="project" value="UniProtKB-SubCell"/>
</dbReference>
<sequence>MDAHLSGGGDLEDRLSSLIISNLERDATVQNRGSHASFSSPQSQNQTRDPAPAPDPDAARLTQENLPDKSKPPRKRLNQAQRRQMSAQLSIPIEPRSRAPQAARPYNSPPGYPHHRQQQQQQQANNGPYRSQRPQSATFRPPSRGNAFSNGPPSGSPFPSHPRHQPSLSYHGPMSTPAEHHGWRQPQLQGGEPRASHIPPTLPFDATSPRPPKPGNALYHPGRQNHVRTEELKAQTDMLEGLCCTIVAGAEIEPADIAEKERFRSMIEEVARAAITHHERVNNGLLDFPPASVQLRCFGSLISGFATKAADMDLGLLSPLSPVQPNAPGSPIPRLVEKAFLDIGLGARLLTRTRVPIIKICEKPPPKLRADLLDERERWERGAQDEADDHDHHDDPDLNPIDDFQPQAPKKSRSLRQGEKRSLANYYIAARSLFRKLGGIELTNTNSFQIKRDDYEFLYEFCLAFVDGLADRTLRERLLSYRSLSRNDPNSPLHYRTLQGVYTQVEGEKMAMVWDSRQIHEKDEAQEQQAQTWVTVWKTLQNKPDYGLDPLAYNRELQLASDQLRRIPSIQVYLLSQNQYEPVSTYHSRVIRVLLELGSHDTPSPSNRVLRTAIDQYVRGILIEDVRHRVEEFAKSEEDLSLRAVSRRHKSVQLAHEFEKCLEKGLYPEESTASVRAYVELLRAPMVKSPSHGSQFDFFVPVTPESAAVMSEIRRLGDPSKMGPNQPRDPYRDRLEFPKSGVGVQCDVNFSAHLALQNTRLLRCYSLCDPRVRPLVLFVKHWAKVRHINSPYRGTLSSYGYVLMMLHYLVNVAQPFVCPNLQLLARPPPPHLSPAEIEETVTCKGRNVLFWRDEAEIQLLASQNTLTQNKDSTGHLLRGFFEYYAQSSFMTTFPSRGFDWGRDVLSLRTRGGILTKNEKGWTGAKTVIEVKSMPAPPPAQATTAVATVPMGSPGLGHLSPNLQPNSPLGVVEIQPTQQPGSAQLTQEFKEVRHRYLFAIEDPFELDHNVARTVTHHGIVAIRDEFRRAWGIIKSAGKGGHLDDLLQDVSEAEEWREMEQFSQLLSELHGREI</sequence>
<evidence type="ECO:0000256" key="1">
    <source>
        <dbReference type="ARBA" id="ARBA00001936"/>
    </source>
</evidence>
<evidence type="ECO:0000259" key="11">
    <source>
        <dbReference type="Pfam" id="PF03828"/>
    </source>
</evidence>
<dbReference type="GO" id="GO:0031123">
    <property type="term" value="P:RNA 3'-end processing"/>
    <property type="evidence" value="ECO:0007669"/>
    <property type="project" value="TreeGrafter"/>
</dbReference>
<dbReference type="InterPro" id="IPR002058">
    <property type="entry name" value="PAP_assoc"/>
</dbReference>
<dbReference type="GO" id="GO:0050265">
    <property type="term" value="F:RNA uridylyltransferase activity"/>
    <property type="evidence" value="ECO:0007669"/>
    <property type="project" value="TreeGrafter"/>
</dbReference>
<evidence type="ECO:0000256" key="7">
    <source>
        <dbReference type="ARBA" id="ARBA00022679"/>
    </source>
</evidence>
<feature type="domain" description="Poly(A) RNA polymerase mitochondrial-like central palm" evidence="12">
    <location>
        <begin position="252"/>
        <end position="372"/>
    </location>
</feature>
<comment type="similarity">
    <text evidence="4">Belongs to the DNA polymerase type-B-like family.</text>
</comment>
<proteinExistence type="inferred from homology"/>
<feature type="compositionally biased region" description="Polar residues" evidence="10">
    <location>
        <begin position="78"/>
        <end position="89"/>
    </location>
</feature>
<reference evidence="13" key="2">
    <citation type="submission" date="2023-06" db="EMBL/GenBank/DDBJ databases">
        <authorList>
            <consortium name="Lawrence Berkeley National Laboratory"/>
            <person name="Haridas S."/>
            <person name="Hensen N."/>
            <person name="Bonometti L."/>
            <person name="Westerberg I."/>
            <person name="Brannstrom I.O."/>
            <person name="Guillou S."/>
            <person name="Cros-Aarteil S."/>
            <person name="Calhoun S."/>
            <person name="Kuo A."/>
            <person name="Mondo S."/>
            <person name="Pangilinan J."/>
            <person name="Riley R."/>
            <person name="Labutti K."/>
            <person name="Andreopoulos B."/>
            <person name="Lipzen A."/>
            <person name="Chen C."/>
            <person name="Yanf M."/>
            <person name="Daum C."/>
            <person name="Ng V."/>
            <person name="Clum A."/>
            <person name="Steindorff A."/>
            <person name="Ohm R."/>
            <person name="Martin F."/>
            <person name="Silar P."/>
            <person name="Natvig D."/>
            <person name="Lalanne C."/>
            <person name="Gautier V."/>
            <person name="Ament-Velasquez S.L."/>
            <person name="Kruys A."/>
            <person name="Hutchinson M.I."/>
            <person name="Powell A.J."/>
            <person name="Barry K."/>
            <person name="Miller A.N."/>
            <person name="Grigoriev I.V."/>
            <person name="Debuchy R."/>
            <person name="Gladieux P."/>
            <person name="Thoren M.H."/>
            <person name="Johannesson H."/>
        </authorList>
    </citation>
    <scope>NUCLEOTIDE SEQUENCE</scope>
    <source>
        <strain evidence="13">CBS 958.72</strain>
    </source>
</reference>
<gene>
    <name evidence="13" type="ORF">B0T24DRAFT_650801</name>
</gene>
<evidence type="ECO:0000256" key="3">
    <source>
        <dbReference type="ARBA" id="ARBA00004496"/>
    </source>
</evidence>
<dbReference type="GO" id="GO:0010605">
    <property type="term" value="P:negative regulation of macromolecule metabolic process"/>
    <property type="evidence" value="ECO:0007669"/>
    <property type="project" value="UniProtKB-ARBA"/>
</dbReference>
<dbReference type="Proteomes" id="UP001287356">
    <property type="component" value="Unassembled WGS sequence"/>
</dbReference>
<dbReference type="PANTHER" id="PTHR12271:SF40">
    <property type="entry name" value="POLY(A) RNA POLYMERASE GLD2"/>
    <property type="match status" value="1"/>
</dbReference>
<comment type="cofactor">
    <cofactor evidence="2">
        <name>Mg(2+)</name>
        <dbReference type="ChEBI" id="CHEBI:18420"/>
    </cofactor>
</comment>
<protein>
    <recommendedName>
        <fullName evidence="5">polynucleotide adenylyltransferase</fullName>
        <ecNumber evidence="5">2.7.7.19</ecNumber>
    </recommendedName>
</protein>
<comment type="caution">
    <text evidence="13">The sequence shown here is derived from an EMBL/GenBank/DDBJ whole genome shotgun (WGS) entry which is preliminary data.</text>
</comment>
<keyword evidence="8" id="KW-0479">Metal-binding</keyword>
<keyword evidence="9" id="KW-0460">Magnesium</keyword>
<dbReference type="SUPFAM" id="SSF81631">
    <property type="entry name" value="PAP/OAS1 substrate-binding domain"/>
    <property type="match status" value="1"/>
</dbReference>
<reference evidence="13" key="1">
    <citation type="journal article" date="2023" name="Mol. Phylogenet. Evol.">
        <title>Genome-scale phylogeny and comparative genomics of the fungal order Sordariales.</title>
        <authorList>
            <person name="Hensen N."/>
            <person name="Bonometti L."/>
            <person name="Westerberg I."/>
            <person name="Brannstrom I.O."/>
            <person name="Guillou S."/>
            <person name="Cros-Aarteil S."/>
            <person name="Calhoun S."/>
            <person name="Haridas S."/>
            <person name="Kuo A."/>
            <person name="Mondo S."/>
            <person name="Pangilinan J."/>
            <person name="Riley R."/>
            <person name="LaButti K."/>
            <person name="Andreopoulos B."/>
            <person name="Lipzen A."/>
            <person name="Chen C."/>
            <person name="Yan M."/>
            <person name="Daum C."/>
            <person name="Ng V."/>
            <person name="Clum A."/>
            <person name="Steindorff A."/>
            <person name="Ohm R.A."/>
            <person name="Martin F."/>
            <person name="Silar P."/>
            <person name="Natvig D.O."/>
            <person name="Lalanne C."/>
            <person name="Gautier V."/>
            <person name="Ament-Velasquez S.L."/>
            <person name="Kruys A."/>
            <person name="Hutchinson M.I."/>
            <person name="Powell A.J."/>
            <person name="Barry K."/>
            <person name="Miller A.N."/>
            <person name="Grigoriev I.V."/>
            <person name="Debuchy R."/>
            <person name="Gladieux P."/>
            <person name="Hiltunen Thoren M."/>
            <person name="Johannesson H."/>
        </authorList>
    </citation>
    <scope>NUCLEOTIDE SEQUENCE</scope>
    <source>
        <strain evidence="13">CBS 958.72</strain>
    </source>
</reference>
<dbReference type="InterPro" id="IPR043519">
    <property type="entry name" value="NT_sf"/>
</dbReference>
<dbReference type="Pfam" id="PF22600">
    <property type="entry name" value="MTPAP-like_central"/>
    <property type="match status" value="1"/>
</dbReference>
<feature type="region of interest" description="Disordered" evidence="10">
    <location>
        <begin position="382"/>
        <end position="418"/>
    </location>
</feature>
<accession>A0AAE0K411</accession>
<dbReference type="EC" id="2.7.7.19" evidence="5"/>
<evidence type="ECO:0000256" key="5">
    <source>
        <dbReference type="ARBA" id="ARBA00012388"/>
    </source>
</evidence>
<evidence type="ECO:0000313" key="13">
    <source>
        <dbReference type="EMBL" id="KAK3369046.1"/>
    </source>
</evidence>